<reference evidence="2" key="2">
    <citation type="journal article" date="2022" name="BMC Genomics">
        <title>Comparative genome analysis of mycobacteria focusing on tRNA and non-coding RNA.</title>
        <authorList>
            <person name="Behra P.R.K."/>
            <person name="Pettersson B.M.F."/>
            <person name="Ramesh M."/>
            <person name="Das S."/>
            <person name="Dasgupta S."/>
            <person name="Kirsebom L.A."/>
        </authorList>
    </citation>
    <scope>NUCLEOTIDE SEQUENCE</scope>
    <source>
        <strain evidence="2">DSM 44838</strain>
    </source>
</reference>
<evidence type="ECO:0000313" key="3">
    <source>
        <dbReference type="Proteomes" id="UP001141629"/>
    </source>
</evidence>
<reference evidence="2" key="1">
    <citation type="submission" date="2020-07" db="EMBL/GenBank/DDBJ databases">
        <authorList>
            <person name="Pettersson B.M.F."/>
            <person name="Behra P.R.K."/>
            <person name="Ramesh M."/>
            <person name="Das S."/>
            <person name="Dasgupta S."/>
            <person name="Kirsebom L.A."/>
        </authorList>
    </citation>
    <scope>NUCLEOTIDE SEQUENCE</scope>
    <source>
        <strain evidence="2">DSM 44838</strain>
    </source>
</reference>
<dbReference type="PANTHER" id="PTHR40254:SF1">
    <property type="entry name" value="BLR0577 PROTEIN"/>
    <property type="match status" value="1"/>
</dbReference>
<dbReference type="SUPFAM" id="SSF51905">
    <property type="entry name" value="FAD/NAD(P)-binding domain"/>
    <property type="match status" value="2"/>
</dbReference>
<comment type="caution">
    <text evidence="2">The sequence shown here is derived from an EMBL/GenBank/DDBJ whole genome shotgun (WGS) entry which is preliminary data.</text>
</comment>
<protein>
    <submittedName>
        <fullName evidence="2">FAD/NAD(P)-binding protein</fullName>
    </submittedName>
</protein>
<evidence type="ECO:0000259" key="1">
    <source>
        <dbReference type="Pfam" id="PF13454"/>
    </source>
</evidence>
<dbReference type="AlphaFoldDB" id="A0A9X2Z837"/>
<dbReference type="PANTHER" id="PTHR40254">
    <property type="entry name" value="BLR0577 PROTEIN"/>
    <property type="match status" value="1"/>
</dbReference>
<keyword evidence="3" id="KW-1185">Reference proteome</keyword>
<dbReference type="InterPro" id="IPR052189">
    <property type="entry name" value="L-asp_N-monooxygenase_NS-form"/>
</dbReference>
<organism evidence="2 3">
    <name type="scientific">Mycobacterium yunnanensis</name>
    <dbReference type="NCBI Taxonomy" id="368477"/>
    <lineage>
        <taxon>Bacteria</taxon>
        <taxon>Bacillati</taxon>
        <taxon>Actinomycetota</taxon>
        <taxon>Actinomycetes</taxon>
        <taxon>Mycobacteriales</taxon>
        <taxon>Mycobacteriaceae</taxon>
        <taxon>Mycobacterium</taxon>
    </lineage>
</organism>
<name>A0A9X2Z837_9MYCO</name>
<gene>
    <name evidence="2" type="ORF">H7K45_25895</name>
</gene>
<dbReference type="EMBL" id="JACKVK010000013">
    <property type="protein sequence ID" value="MCV7423991.1"/>
    <property type="molecule type" value="Genomic_DNA"/>
</dbReference>
<sequence>MSAVNLTRLSRHPLHVTVLDDRGSVGRGIAYGVRRPEYLLNVAARNMSALPDEPDHFLQWLHTRAEFEQTPDVELRERFIPRQIYGDYLRSIVAHHLQSPGELTLATAQFVTGTAVDVEPARAGCLVHLADRSVLPADRVVLATGNEPPAPLPGSADLTDHPAWIGDPWDVWETRLPPSDGDIVILGTGLSAVDAVVTLRELGWLGRIHAVSRHGWFPHAHFRGIDYPEFPPPGVDLAELGLRELQSLVAEHCSALHERNENPAIIVDKLRPHTQRIWAGFTDDEKVAFAKETAARWNVFRHRIAPVIHAQVTGSRLTGQLGVHAAGIARVSAAGRNRVDVELDDGATLTGDLVINATGPSTRLSATRSALLQNLLRRGAVASDAVDMGVRIDADHTVVDAAGERSPWLLAVGPMLRGTYWETVAVPELRFQARRVAETVLGATHDERGEVAPQLEYMI</sequence>
<accession>A0A9X2Z837</accession>
<evidence type="ECO:0000313" key="2">
    <source>
        <dbReference type="EMBL" id="MCV7423991.1"/>
    </source>
</evidence>
<proteinExistence type="predicted"/>
<dbReference type="InterPro" id="IPR036188">
    <property type="entry name" value="FAD/NAD-bd_sf"/>
</dbReference>
<dbReference type="InterPro" id="IPR038732">
    <property type="entry name" value="HpyO/CreE_NAD-binding"/>
</dbReference>
<dbReference type="Proteomes" id="UP001141629">
    <property type="component" value="Unassembled WGS sequence"/>
</dbReference>
<dbReference type="Pfam" id="PF13454">
    <property type="entry name" value="NAD_binding_9"/>
    <property type="match status" value="1"/>
</dbReference>
<feature type="domain" description="FAD-dependent urate hydroxylase HpyO/Asp monooxygenase CreE-like FAD/NAD(P)-binding" evidence="1">
    <location>
        <begin position="4"/>
        <end position="146"/>
    </location>
</feature>
<dbReference type="Gene3D" id="3.50.50.60">
    <property type="entry name" value="FAD/NAD(P)-binding domain"/>
    <property type="match status" value="1"/>
</dbReference>